<dbReference type="AlphaFoldDB" id="A0A6J1A737"/>
<sequence>MTSSLAYSARSFLGSHINISSLGSWNLPLIPHQHPSLAPLFALLSNGPNVLEDVGVELARRKAENRRMARWLRAKKLRVKWKKKELRQIRRVNHLLIAANKRMQELVDDFLLTAEADNNPVRLMNEAIQGMNDLNLHGNYNIPTVNQVQPCCNSGRAADGDNNSYNRGGGGGNSRGYGGGHDGGLHE</sequence>
<gene>
    <name evidence="3" type="primary">LOC110415260</name>
</gene>
<protein>
    <submittedName>
        <fullName evidence="3">Uncharacterized protein LOC110415260</fullName>
    </submittedName>
</protein>
<dbReference type="RefSeq" id="XP_021282531.1">
    <property type="nucleotide sequence ID" value="XM_021426856.1"/>
</dbReference>
<dbReference type="Proteomes" id="UP000504621">
    <property type="component" value="Unplaced"/>
</dbReference>
<evidence type="ECO:0000313" key="2">
    <source>
        <dbReference type="Proteomes" id="UP000504621"/>
    </source>
</evidence>
<reference evidence="3" key="1">
    <citation type="submission" date="2025-08" db="UniProtKB">
        <authorList>
            <consortium name="RefSeq"/>
        </authorList>
    </citation>
    <scope>IDENTIFICATION</scope>
    <source>
        <tissue evidence="3">Leaf</tissue>
    </source>
</reference>
<feature type="region of interest" description="Disordered" evidence="1">
    <location>
        <begin position="163"/>
        <end position="187"/>
    </location>
</feature>
<name>A0A6J1A737_9ROSI</name>
<evidence type="ECO:0000313" key="3">
    <source>
        <dbReference type="RefSeq" id="XP_021282531.1"/>
    </source>
</evidence>
<accession>A0A6J1A737</accession>
<dbReference type="GeneID" id="110415260"/>
<evidence type="ECO:0000256" key="1">
    <source>
        <dbReference type="SAM" id="MobiDB-lite"/>
    </source>
</evidence>
<dbReference type="OrthoDB" id="1001137at2759"/>
<feature type="compositionally biased region" description="Gly residues" evidence="1">
    <location>
        <begin position="167"/>
        <end position="187"/>
    </location>
</feature>
<proteinExistence type="predicted"/>
<keyword evidence="2" id="KW-1185">Reference proteome</keyword>
<organism evidence="2 3">
    <name type="scientific">Herrania umbratica</name>
    <dbReference type="NCBI Taxonomy" id="108875"/>
    <lineage>
        <taxon>Eukaryota</taxon>
        <taxon>Viridiplantae</taxon>
        <taxon>Streptophyta</taxon>
        <taxon>Embryophyta</taxon>
        <taxon>Tracheophyta</taxon>
        <taxon>Spermatophyta</taxon>
        <taxon>Magnoliopsida</taxon>
        <taxon>eudicotyledons</taxon>
        <taxon>Gunneridae</taxon>
        <taxon>Pentapetalae</taxon>
        <taxon>rosids</taxon>
        <taxon>malvids</taxon>
        <taxon>Malvales</taxon>
        <taxon>Malvaceae</taxon>
        <taxon>Byttnerioideae</taxon>
        <taxon>Herrania</taxon>
    </lineage>
</organism>